<evidence type="ECO:0000313" key="1">
    <source>
        <dbReference type="EMBL" id="KAG5960467.1"/>
    </source>
</evidence>
<dbReference type="AlphaFoldDB" id="A0A9P7MW55"/>
<dbReference type="EMBL" id="SRPR01000098">
    <property type="protein sequence ID" value="KAG5960467.1"/>
    <property type="molecule type" value="Genomic_DNA"/>
</dbReference>
<organism evidence="2 4">
    <name type="scientific">Claviceps arundinis</name>
    <dbReference type="NCBI Taxonomy" id="1623583"/>
    <lineage>
        <taxon>Eukaryota</taxon>
        <taxon>Fungi</taxon>
        <taxon>Dikarya</taxon>
        <taxon>Ascomycota</taxon>
        <taxon>Pezizomycotina</taxon>
        <taxon>Sordariomycetes</taxon>
        <taxon>Hypocreomycetidae</taxon>
        <taxon>Hypocreales</taxon>
        <taxon>Clavicipitaceae</taxon>
        <taxon>Claviceps</taxon>
    </lineage>
</organism>
<comment type="caution">
    <text evidence="2">The sequence shown here is derived from an EMBL/GenBank/DDBJ whole genome shotgun (WGS) entry which is preliminary data.</text>
</comment>
<dbReference type="Proteomes" id="UP000784919">
    <property type="component" value="Unassembled WGS sequence"/>
</dbReference>
<sequence>MDGRLAIMQDAHCSALTIGESPIFRLNRFANPDVSPLGYKSLLRKSGYHWSTIIIRGRPTYRTASLAGVQTQQGPKKKLTKTITSFVPVRYLESWTMGAPDATGW</sequence>
<dbReference type="Proteomes" id="UP000742024">
    <property type="component" value="Unassembled WGS sequence"/>
</dbReference>
<protein>
    <submittedName>
        <fullName evidence="2">Uncharacterized protein</fullName>
    </submittedName>
</protein>
<keyword evidence="3" id="KW-1185">Reference proteome</keyword>
<reference evidence="2 3" key="1">
    <citation type="journal article" date="2020" name="bioRxiv">
        <title>Whole genome comparisons of ergot fungi reveals the divergence and evolution of species within the genus Claviceps are the result of varying mechanisms driving genome evolution and host range expansion.</title>
        <authorList>
            <person name="Wyka S.A."/>
            <person name="Mondo S.J."/>
            <person name="Liu M."/>
            <person name="Dettman J."/>
            <person name="Nalam V."/>
            <person name="Broders K.D."/>
        </authorList>
    </citation>
    <scope>NUCLEOTIDE SEQUENCE</scope>
    <source>
        <strain evidence="2">CCC 1102</strain>
        <strain evidence="1 3">LM583</strain>
    </source>
</reference>
<dbReference type="OrthoDB" id="10564436at2759"/>
<gene>
    <name evidence="2" type="ORF">E4U56_006416</name>
    <name evidence="1" type="ORF">E4U57_008207</name>
</gene>
<evidence type="ECO:0000313" key="4">
    <source>
        <dbReference type="Proteomes" id="UP000784919"/>
    </source>
</evidence>
<evidence type="ECO:0000313" key="3">
    <source>
        <dbReference type="Proteomes" id="UP000742024"/>
    </source>
</evidence>
<proteinExistence type="predicted"/>
<evidence type="ECO:0000313" key="2">
    <source>
        <dbReference type="EMBL" id="KAG5972052.1"/>
    </source>
</evidence>
<dbReference type="EMBL" id="SRPS01000051">
    <property type="protein sequence ID" value="KAG5972052.1"/>
    <property type="molecule type" value="Genomic_DNA"/>
</dbReference>
<accession>A0A9P7MW55</accession>
<name>A0A9P7MW55_9HYPO</name>